<accession>A2SDW3</accession>
<evidence type="ECO:0000259" key="4">
    <source>
        <dbReference type="Pfam" id="PF20866"/>
    </source>
</evidence>
<evidence type="ECO:0000313" key="6">
    <source>
        <dbReference type="Proteomes" id="UP000000366"/>
    </source>
</evidence>
<gene>
    <name evidence="5" type="ordered locus">Mpe_A0790</name>
</gene>
<evidence type="ECO:0000313" key="5">
    <source>
        <dbReference type="EMBL" id="ABM93752.1"/>
    </source>
</evidence>
<dbReference type="HOGENOM" id="CLU_075747_0_1_4"/>
<dbReference type="NCBIfam" id="TIGR03135">
    <property type="entry name" value="malonate_mdcG"/>
    <property type="match status" value="1"/>
</dbReference>
<keyword evidence="1" id="KW-0808">Transferase</keyword>
<organism evidence="5 6">
    <name type="scientific">Methylibium petroleiphilum (strain ATCC BAA-1232 / LMG 22953 / PM1)</name>
    <dbReference type="NCBI Taxonomy" id="420662"/>
    <lineage>
        <taxon>Bacteria</taxon>
        <taxon>Pseudomonadati</taxon>
        <taxon>Pseudomonadota</taxon>
        <taxon>Betaproteobacteria</taxon>
        <taxon>Burkholderiales</taxon>
        <taxon>Sphaerotilaceae</taxon>
        <taxon>Methylibium</taxon>
    </lineage>
</organism>
<feature type="domain" description="Phosphoribosyl-dephospho-CoA transferase MdcG N-terminal" evidence="4">
    <location>
        <begin position="11"/>
        <end position="93"/>
    </location>
</feature>
<proteinExistence type="predicted"/>
<dbReference type="EMBL" id="CP000555">
    <property type="protein sequence ID" value="ABM93752.1"/>
    <property type="molecule type" value="Genomic_DNA"/>
</dbReference>
<evidence type="ECO:0000256" key="1">
    <source>
        <dbReference type="ARBA" id="ARBA00022679"/>
    </source>
</evidence>
<feature type="domain" description="Phosphoribosyl-dephospho-CoA transferase MdcG C-terminal" evidence="3">
    <location>
        <begin position="96"/>
        <end position="214"/>
    </location>
</feature>
<dbReference type="Proteomes" id="UP000000366">
    <property type="component" value="Chromosome"/>
</dbReference>
<keyword evidence="6" id="KW-1185">Reference proteome</keyword>
<dbReference type="AlphaFoldDB" id="A2SDW3"/>
<dbReference type="Pfam" id="PF10620">
    <property type="entry name" value="MdcG"/>
    <property type="match status" value="1"/>
</dbReference>
<protein>
    <submittedName>
        <fullName evidence="5">Malonate decarboxylase</fullName>
    </submittedName>
</protein>
<keyword evidence="2" id="KW-0548">Nucleotidyltransferase</keyword>
<dbReference type="eggNOG" id="ENOG503268I">
    <property type="taxonomic scope" value="Bacteria"/>
</dbReference>
<dbReference type="GO" id="GO:0016779">
    <property type="term" value="F:nucleotidyltransferase activity"/>
    <property type="evidence" value="ECO:0007669"/>
    <property type="project" value="UniProtKB-KW"/>
</dbReference>
<sequence length="229" mass="24053">MEFAPQNARPWRHRRVWLAPDLGPADLAGLGDPTDAQAVVDWAQAGRPFIGRAAQPGDGAGRLPLGLALPPQPRKRRLSFSVAPAAVRLVSAPPALGDALAHLPARLREPAAQLESRAFALGLPVHVFGSAFWQQASGLVYLTEHSDLDLLACPPSAAVARAWLEALAEVQAGSAARLDGELQLPDGASVAWRELAAAPAQLLLKADHGPALRELAAVWAAWGTVSTPC</sequence>
<reference evidence="5 6" key="1">
    <citation type="journal article" date="2007" name="J. Bacteriol.">
        <title>Whole-genome analysis of the methyl tert-butyl ether-degrading beta-proteobacterium Methylibium petroleiphilum PM1.</title>
        <authorList>
            <person name="Kane S.R."/>
            <person name="Chakicherla A.Y."/>
            <person name="Chain P.S.G."/>
            <person name="Schmidt R."/>
            <person name="Shin M.W."/>
            <person name="Legler T.C."/>
            <person name="Scow K.M."/>
            <person name="Larimer F.W."/>
            <person name="Lucas S.M."/>
            <person name="Richardson P.M."/>
            <person name="Hristova K.R."/>
        </authorList>
    </citation>
    <scope>NUCLEOTIDE SEQUENCE [LARGE SCALE GENOMIC DNA]</scope>
    <source>
        <strain evidence="6">ATCC BAA-1232 / LMG 22953 / PM1</strain>
    </source>
</reference>
<dbReference type="Pfam" id="PF20866">
    <property type="entry name" value="MdcG_N"/>
    <property type="match status" value="1"/>
</dbReference>
<dbReference type="InterPro" id="IPR049180">
    <property type="entry name" value="MdcG_C"/>
</dbReference>
<name>A2SDW3_METPP</name>
<dbReference type="InterPro" id="IPR017557">
    <property type="entry name" value="Holo-ACP_synthase"/>
</dbReference>
<dbReference type="InterPro" id="IPR048903">
    <property type="entry name" value="MdcG_N"/>
</dbReference>
<dbReference type="KEGG" id="mpt:Mpe_A0790"/>
<dbReference type="RefSeq" id="WP_011828390.1">
    <property type="nucleotide sequence ID" value="NC_008825.1"/>
</dbReference>
<evidence type="ECO:0000256" key="2">
    <source>
        <dbReference type="ARBA" id="ARBA00022695"/>
    </source>
</evidence>
<dbReference type="STRING" id="420662.Mpe_A0790"/>
<evidence type="ECO:0000259" key="3">
    <source>
        <dbReference type="Pfam" id="PF10620"/>
    </source>
</evidence>